<dbReference type="OrthoDB" id="1522627at2"/>
<accession>A0A402D5B6</accession>
<keyword evidence="2" id="KW-1185">Reference proteome</keyword>
<evidence type="ECO:0000313" key="2">
    <source>
        <dbReference type="Proteomes" id="UP000287394"/>
    </source>
</evidence>
<evidence type="ECO:0000313" key="1">
    <source>
        <dbReference type="EMBL" id="BDI29837.1"/>
    </source>
</evidence>
<reference evidence="1 2" key="1">
    <citation type="journal article" date="2019" name="Int. J. Syst. Evol. Microbiol.">
        <title>Capsulimonas corticalis gen. nov., sp. nov., an aerobic capsulated bacterium, of a novel bacterial order, Capsulimonadales ord. nov., of the class Armatimonadia of the phylum Armatimonadetes.</title>
        <authorList>
            <person name="Li J."/>
            <person name="Kudo C."/>
            <person name="Tonouchi A."/>
        </authorList>
    </citation>
    <scope>NUCLEOTIDE SEQUENCE [LARGE SCALE GENOMIC DNA]</scope>
    <source>
        <strain evidence="1 2">AX-7</strain>
    </source>
</reference>
<sequence>MCIPLAGRWVFRRALALCLALWGAPLCVWAQGNPANLFHDLPGQPVAQRRLWSNKSTSKYLVRLFWGRFQIVIKPLETNGDDASHLSILDAHGHTVKQITADFLDEVGLIQITGRSPSELYVRASPMSNTQSLARTYYFTQSPAVHTLMIAAGGLDAVHRLAGGHIVITSVNCAPMEWLEDLSHAQDPAVVIVGEMQDGRFHLNYCRYPQASVRVALAYRKELLTKPRMGATTIGLGEAIGYYANFWTIGRGAEASAWLRRNLPSERWENFADDLPEINQRLKRLSQLIWRNDRRDYTVKSHDQPWWPDR</sequence>
<organism evidence="1 2">
    <name type="scientific">Capsulimonas corticalis</name>
    <dbReference type="NCBI Taxonomy" id="2219043"/>
    <lineage>
        <taxon>Bacteria</taxon>
        <taxon>Bacillati</taxon>
        <taxon>Armatimonadota</taxon>
        <taxon>Armatimonadia</taxon>
        <taxon>Capsulimonadales</taxon>
        <taxon>Capsulimonadaceae</taxon>
        <taxon>Capsulimonas</taxon>
    </lineage>
</organism>
<dbReference type="AlphaFoldDB" id="A0A402D5B6"/>
<proteinExistence type="predicted"/>
<name>A0A402D5B6_9BACT</name>
<gene>
    <name evidence="1" type="ORF">CCAX7_18880</name>
</gene>
<dbReference type="EMBL" id="AP025739">
    <property type="protein sequence ID" value="BDI29837.1"/>
    <property type="molecule type" value="Genomic_DNA"/>
</dbReference>
<dbReference type="RefSeq" id="WP_125206332.1">
    <property type="nucleotide sequence ID" value="NZ_AP025739.1"/>
</dbReference>
<dbReference type="Proteomes" id="UP000287394">
    <property type="component" value="Chromosome"/>
</dbReference>
<dbReference type="KEGG" id="ccot:CCAX7_18880"/>
<protein>
    <submittedName>
        <fullName evidence="1">Uncharacterized protein</fullName>
    </submittedName>
</protein>